<evidence type="ECO:0000256" key="3">
    <source>
        <dbReference type="ARBA" id="ARBA00022475"/>
    </source>
</evidence>
<dbReference type="EMBL" id="JACHHR010000001">
    <property type="protein sequence ID" value="MBB5210010.1"/>
    <property type="molecule type" value="Genomic_DNA"/>
</dbReference>
<dbReference type="Proteomes" id="UP000563601">
    <property type="component" value="Unassembled WGS sequence"/>
</dbReference>
<dbReference type="Pfam" id="PF21082">
    <property type="entry name" value="MS_channel_3rd"/>
    <property type="match status" value="1"/>
</dbReference>
<dbReference type="Gene3D" id="1.10.287.1260">
    <property type="match status" value="1"/>
</dbReference>
<keyword evidence="5 7" id="KW-1133">Transmembrane helix</keyword>
<keyword evidence="7" id="KW-0813">Transport</keyword>
<reference evidence="12 13" key="1">
    <citation type="submission" date="2020-01" db="EMBL/GenBank/DDBJ databases">
        <title>The possibility of degradation of plastic by Microbulbifer hydrolyticus IRE-31.</title>
        <authorList>
            <person name="Liu L."/>
        </authorList>
    </citation>
    <scope>NUCLEOTIDE SEQUENCE [LARGE SCALE GENOMIC DNA]</scope>
    <source>
        <strain evidence="12 13">IRE-31</strain>
    </source>
</reference>
<dbReference type="InterPro" id="IPR045275">
    <property type="entry name" value="MscS_archaea/bacteria_type"/>
</dbReference>
<evidence type="ECO:0000256" key="4">
    <source>
        <dbReference type="ARBA" id="ARBA00022692"/>
    </source>
</evidence>
<keyword evidence="3" id="KW-1003">Cell membrane</keyword>
<keyword evidence="13" id="KW-1185">Reference proteome</keyword>
<feature type="domain" description="Mechanosensitive ion channel MscS" evidence="9">
    <location>
        <begin position="126"/>
        <end position="188"/>
    </location>
</feature>
<proteinExistence type="inferred from homology"/>
<dbReference type="Gene3D" id="2.30.30.60">
    <property type="match status" value="1"/>
</dbReference>
<comment type="function">
    <text evidence="7">Mechanosensitive channel that participates in the regulation of osmotic pressure changes within the cell, opening in response to stretch forces in the membrane lipid bilayer, without the need for other proteins. Contributes to normal resistance to hypoosmotic shock. Forms an ion channel of 1.0 nanosiemens conductance with a slight preference for anions.</text>
</comment>
<evidence type="ECO:0000259" key="10">
    <source>
        <dbReference type="Pfam" id="PF21082"/>
    </source>
</evidence>
<dbReference type="SUPFAM" id="SSF50182">
    <property type="entry name" value="Sm-like ribonucleoproteins"/>
    <property type="match status" value="1"/>
</dbReference>
<dbReference type="InterPro" id="IPR006685">
    <property type="entry name" value="MscS_channel_2nd"/>
</dbReference>
<dbReference type="GO" id="GO:0005886">
    <property type="term" value="C:plasma membrane"/>
    <property type="evidence" value="ECO:0007669"/>
    <property type="project" value="UniProtKB-SubCell"/>
</dbReference>
<feature type="compositionally biased region" description="Basic and acidic residues" evidence="8">
    <location>
        <begin position="295"/>
        <end position="306"/>
    </location>
</feature>
<evidence type="ECO:0000313" key="13">
    <source>
        <dbReference type="Proteomes" id="UP000464675"/>
    </source>
</evidence>
<evidence type="ECO:0000259" key="9">
    <source>
        <dbReference type="Pfam" id="PF00924"/>
    </source>
</evidence>
<dbReference type="SUPFAM" id="SSF82689">
    <property type="entry name" value="Mechanosensitive channel protein MscS (YggB), C-terminal domain"/>
    <property type="match status" value="1"/>
</dbReference>
<protein>
    <recommendedName>
        <fullName evidence="7">Small-conductance mechanosensitive channel</fullName>
    </recommendedName>
</protein>
<dbReference type="PANTHER" id="PTHR30221">
    <property type="entry name" value="SMALL-CONDUCTANCE MECHANOSENSITIVE CHANNEL"/>
    <property type="match status" value="1"/>
</dbReference>
<evidence type="ECO:0000313" key="12">
    <source>
        <dbReference type="EMBL" id="QHQ39465.1"/>
    </source>
</evidence>
<dbReference type="GO" id="GO:0008381">
    <property type="term" value="F:mechanosensitive monoatomic ion channel activity"/>
    <property type="evidence" value="ECO:0007669"/>
    <property type="project" value="InterPro"/>
</dbReference>
<feature type="transmembrane region" description="Helical" evidence="7">
    <location>
        <begin position="83"/>
        <end position="103"/>
    </location>
</feature>
<dbReference type="InterPro" id="IPR011066">
    <property type="entry name" value="MscS_channel_C_sf"/>
</dbReference>
<comment type="similarity">
    <text evidence="2 7">Belongs to the MscS (TC 1.A.23) family.</text>
</comment>
<dbReference type="OrthoDB" id="6500477at2"/>
<dbReference type="Proteomes" id="UP000464675">
    <property type="component" value="Chromosome"/>
</dbReference>
<dbReference type="InterPro" id="IPR049278">
    <property type="entry name" value="MS_channel_C"/>
</dbReference>
<dbReference type="PANTHER" id="PTHR30221:SF1">
    <property type="entry name" value="SMALL-CONDUCTANCE MECHANOSENSITIVE CHANNEL"/>
    <property type="match status" value="1"/>
</dbReference>
<keyword evidence="7" id="KW-0997">Cell inner membrane</keyword>
<evidence type="ECO:0000256" key="1">
    <source>
        <dbReference type="ARBA" id="ARBA00004651"/>
    </source>
</evidence>
<dbReference type="InterPro" id="IPR010920">
    <property type="entry name" value="LSM_dom_sf"/>
</dbReference>
<reference evidence="11 14" key="2">
    <citation type="submission" date="2020-08" db="EMBL/GenBank/DDBJ databases">
        <title>Genomic Encyclopedia of Type Strains, Phase IV (KMG-IV): sequencing the most valuable type-strain genomes for metagenomic binning, comparative biology and taxonomic classification.</title>
        <authorList>
            <person name="Goeker M."/>
        </authorList>
    </citation>
    <scope>NUCLEOTIDE SEQUENCE [LARGE SCALE GENOMIC DNA]</scope>
    <source>
        <strain evidence="11 14">DSM 11525</strain>
    </source>
</reference>
<feature type="domain" description="Mechanosensitive ion channel MscS C-terminal" evidence="10">
    <location>
        <begin position="201"/>
        <end position="283"/>
    </location>
</feature>
<dbReference type="AlphaFoldDB" id="A0A6P1TCM5"/>
<feature type="compositionally biased region" description="Basic and acidic residues" evidence="8">
    <location>
        <begin position="314"/>
        <end position="354"/>
    </location>
</feature>
<evidence type="ECO:0000313" key="11">
    <source>
        <dbReference type="EMBL" id="MBB5210010.1"/>
    </source>
</evidence>
<sequence length="354" mass="39121">MMQDTQNQTNTTDKADAISADYSAAIDQVDSWVDGAIRLLPNFTVALVMLLVAFLLGSIFRFVIQRHLERRSRGNLGEVLGSLVKWGVVLVGFLLAATIVMPSLKPGDLIAGLGVGSVAIGFAFKDILQNWLAGLLLLLRQPFEIGDQIKVADYEGTVHRIETRATLIDTYDGQRVVMPNSDIYTNAVLVKTAHAKRRSDYEIGIGYSDNIEEACEVIRSAAASVKGVLSDPGPEALPWDLAASWVAIRARWWTSSTQTDVTHVRAQVIQAVKEALDEAGIDMPFETQVHLFHDQTDESDGERGVQREGWPAGLEDRAEQRPHPRRKAVDNQQKERKDPEPPRDNKPPNKPGPE</sequence>
<organism evidence="11 14">
    <name type="scientific">Microbulbifer hydrolyticus</name>
    <dbReference type="NCBI Taxonomy" id="48074"/>
    <lineage>
        <taxon>Bacteria</taxon>
        <taxon>Pseudomonadati</taxon>
        <taxon>Pseudomonadota</taxon>
        <taxon>Gammaproteobacteria</taxon>
        <taxon>Cellvibrionales</taxon>
        <taxon>Microbulbiferaceae</taxon>
        <taxon>Microbulbifer</taxon>
    </lineage>
</organism>
<evidence type="ECO:0000256" key="5">
    <source>
        <dbReference type="ARBA" id="ARBA00022989"/>
    </source>
</evidence>
<feature type="region of interest" description="Disordered" evidence="8">
    <location>
        <begin position="295"/>
        <end position="354"/>
    </location>
</feature>
<evidence type="ECO:0000256" key="8">
    <source>
        <dbReference type="SAM" id="MobiDB-lite"/>
    </source>
</evidence>
<dbReference type="EMBL" id="CP047491">
    <property type="protein sequence ID" value="QHQ39465.1"/>
    <property type="molecule type" value="Genomic_DNA"/>
</dbReference>
<evidence type="ECO:0000313" key="14">
    <source>
        <dbReference type="Proteomes" id="UP000563601"/>
    </source>
</evidence>
<evidence type="ECO:0000256" key="6">
    <source>
        <dbReference type="ARBA" id="ARBA00023136"/>
    </source>
</evidence>
<feature type="transmembrane region" description="Helical" evidence="7">
    <location>
        <begin position="43"/>
        <end position="63"/>
    </location>
</feature>
<keyword evidence="7" id="KW-0407">Ion channel</keyword>
<evidence type="ECO:0000256" key="2">
    <source>
        <dbReference type="ARBA" id="ARBA00008017"/>
    </source>
</evidence>
<keyword evidence="4 7" id="KW-0812">Transmembrane</keyword>
<gene>
    <name evidence="12" type="ORF">GTQ55_11045</name>
    <name evidence="11" type="ORF">HNQ53_000198</name>
</gene>
<keyword evidence="6 7" id="KW-0472">Membrane</keyword>
<keyword evidence="7" id="KW-0406">Ion transport</keyword>
<evidence type="ECO:0000256" key="7">
    <source>
        <dbReference type="RuleBase" id="RU369025"/>
    </source>
</evidence>
<dbReference type="Gene3D" id="3.30.70.100">
    <property type="match status" value="1"/>
</dbReference>
<dbReference type="Pfam" id="PF00924">
    <property type="entry name" value="MS_channel_2nd"/>
    <property type="match status" value="1"/>
</dbReference>
<dbReference type="InterPro" id="IPR023408">
    <property type="entry name" value="MscS_beta-dom_sf"/>
</dbReference>
<dbReference type="InterPro" id="IPR011014">
    <property type="entry name" value="MscS_channel_TM-2"/>
</dbReference>
<accession>A0A6P1TCM5</accession>
<dbReference type="RefSeq" id="WP_161858782.1">
    <property type="nucleotide sequence ID" value="NZ_CP047491.1"/>
</dbReference>
<name>A0A6P1TCM5_9GAMM</name>
<comment type="subcellular location">
    <subcellularLocation>
        <location evidence="7">Cell inner membrane</location>
        <topology evidence="7">Multi-pass membrane protein</topology>
    </subcellularLocation>
    <subcellularLocation>
        <location evidence="1">Cell membrane</location>
        <topology evidence="1">Multi-pass membrane protein</topology>
    </subcellularLocation>
</comment>
<comment type="subunit">
    <text evidence="7">Homoheptamer.</text>
</comment>
<dbReference type="SUPFAM" id="SSF82861">
    <property type="entry name" value="Mechanosensitive channel protein MscS (YggB), transmembrane region"/>
    <property type="match status" value="1"/>
</dbReference>
<comment type="caution">
    <text evidence="7">Lacks conserved residue(s) required for the propagation of feature annotation.</text>
</comment>